<dbReference type="AlphaFoldDB" id="Q7RBQ2"/>
<proteinExistence type="predicted"/>
<evidence type="ECO:0000256" key="1">
    <source>
        <dbReference type="SAM" id="Phobius"/>
    </source>
</evidence>
<keyword evidence="1" id="KW-0812">Transmembrane</keyword>
<comment type="caution">
    <text evidence="2">The sequence shown here is derived from an EMBL/GenBank/DDBJ whole genome shotgun (WGS) entry which is preliminary data.</text>
</comment>
<keyword evidence="1" id="KW-1133">Transmembrane helix</keyword>
<evidence type="ECO:0000313" key="2">
    <source>
        <dbReference type="EMBL" id="EAA18238.1"/>
    </source>
</evidence>
<dbReference type="EMBL" id="AABL01002022">
    <property type="protein sequence ID" value="EAA18238.1"/>
    <property type="molecule type" value="Genomic_DNA"/>
</dbReference>
<name>Q7RBQ2_PLAYO</name>
<dbReference type="InParanoid" id="Q7RBQ2"/>
<reference evidence="2 3" key="1">
    <citation type="journal article" date="2002" name="Nature">
        <title>Genome sequence and comparative analysis of the model rodent malaria parasite Plasmodium yoelii yoelii.</title>
        <authorList>
            <person name="Carlton J.M."/>
            <person name="Angiuoli S.V."/>
            <person name="Suh B.B."/>
            <person name="Kooij T.W."/>
            <person name="Pertea M."/>
            <person name="Silva J.C."/>
            <person name="Ermolaeva M.D."/>
            <person name="Allen J.E."/>
            <person name="Selengut J.D."/>
            <person name="Koo H.L."/>
            <person name="Peterson J.D."/>
            <person name="Pop M."/>
            <person name="Kosack D.S."/>
            <person name="Shumway M.F."/>
            <person name="Bidwell S.L."/>
            <person name="Shallom S.J."/>
            <person name="van Aken S.E."/>
            <person name="Riedmuller S.B."/>
            <person name="Feldblyum T.V."/>
            <person name="Cho J.K."/>
            <person name="Quackenbush J."/>
            <person name="Sedegah M."/>
            <person name="Shoaibi A."/>
            <person name="Cummings L.M."/>
            <person name="Florens L."/>
            <person name="Yates J.R."/>
            <person name="Raine J.D."/>
            <person name="Sinden R.E."/>
            <person name="Harris M.A."/>
            <person name="Cunningham D.A."/>
            <person name="Preiser P.R."/>
            <person name="Bergman L.W."/>
            <person name="Vaidya A.B."/>
            <person name="van Lin L.H."/>
            <person name="Janse C.J."/>
            <person name="Waters A.P."/>
            <person name="Smith H.O."/>
            <person name="White O.R."/>
            <person name="Salzberg S.L."/>
            <person name="Venter J.C."/>
            <person name="Fraser C.M."/>
            <person name="Hoffman S.L."/>
            <person name="Gardner M.J."/>
            <person name="Carucci D.J."/>
        </authorList>
    </citation>
    <scope>NUCLEOTIDE SEQUENCE [LARGE SCALE GENOMIC DNA]</scope>
    <source>
        <strain evidence="2 3">17XNL</strain>
    </source>
</reference>
<keyword evidence="3" id="KW-1185">Reference proteome</keyword>
<gene>
    <name evidence="2" type="ORF">PY06088</name>
</gene>
<evidence type="ECO:0000313" key="3">
    <source>
        <dbReference type="Proteomes" id="UP000008553"/>
    </source>
</evidence>
<dbReference type="Proteomes" id="UP000008553">
    <property type="component" value="Unassembled WGS sequence"/>
</dbReference>
<keyword evidence="1" id="KW-0472">Membrane</keyword>
<accession>Q7RBQ2</accession>
<feature type="transmembrane region" description="Helical" evidence="1">
    <location>
        <begin position="23"/>
        <end position="46"/>
    </location>
</feature>
<organism evidence="2 3">
    <name type="scientific">Plasmodium yoelii yoelii</name>
    <dbReference type="NCBI Taxonomy" id="73239"/>
    <lineage>
        <taxon>Eukaryota</taxon>
        <taxon>Sar</taxon>
        <taxon>Alveolata</taxon>
        <taxon>Apicomplexa</taxon>
        <taxon>Aconoidasida</taxon>
        <taxon>Haemosporida</taxon>
        <taxon>Plasmodiidae</taxon>
        <taxon>Plasmodium</taxon>
        <taxon>Plasmodium (Vinckeia)</taxon>
    </lineage>
</organism>
<sequence length="59" mass="6985">MKIIVVAFPLLCDNMYISYTLNYFYFISLYVIIINFFCCCCCCCVCERVCVHCLYHILS</sequence>
<dbReference type="PaxDb" id="73239-Q7RBQ2"/>
<protein>
    <submittedName>
        <fullName evidence="2">Uncharacterized protein</fullName>
    </submittedName>
</protein>